<dbReference type="EMBL" id="OX451736">
    <property type="protein sequence ID" value="CAI8588925.1"/>
    <property type="molecule type" value="Genomic_DNA"/>
</dbReference>
<proteinExistence type="predicted"/>
<dbReference type="AlphaFoldDB" id="A0AAV0YS31"/>
<reference evidence="1 2" key="1">
    <citation type="submission" date="2023-01" db="EMBL/GenBank/DDBJ databases">
        <authorList>
            <person name="Kreplak J."/>
        </authorList>
    </citation>
    <scope>NUCLEOTIDE SEQUENCE [LARGE SCALE GENOMIC DNA]</scope>
</reference>
<dbReference type="Proteomes" id="UP001157006">
    <property type="component" value="Chromosome 1L"/>
</dbReference>
<dbReference type="InterPro" id="IPR004252">
    <property type="entry name" value="Probable_transposase_24"/>
</dbReference>
<accession>A0AAV0YS31</accession>
<evidence type="ECO:0000313" key="2">
    <source>
        <dbReference type="Proteomes" id="UP001157006"/>
    </source>
</evidence>
<name>A0AAV0YS31_VICFA</name>
<sequence>MDGSLEPSGRQYEDWFGLGATGSYALLFSIQTEISISVFNNHFSCKELILKITSGCNRFSKSFQVHNRLLHHCVSLLIKPISSLLCNGNRVLTPKYKIYFIKLVVREYLIYLVRLGKRGENRNGWVKRGTVHTTGRRAHRDVAIELEKKLSRPPNLDELFMVTHKKKNGRWVGRDAENTHEAYWNVLIIILCCTG</sequence>
<dbReference type="Pfam" id="PF03004">
    <property type="entry name" value="Transposase_24"/>
    <property type="match status" value="1"/>
</dbReference>
<organism evidence="1 2">
    <name type="scientific">Vicia faba</name>
    <name type="common">Broad bean</name>
    <name type="synonym">Faba vulgaris</name>
    <dbReference type="NCBI Taxonomy" id="3906"/>
    <lineage>
        <taxon>Eukaryota</taxon>
        <taxon>Viridiplantae</taxon>
        <taxon>Streptophyta</taxon>
        <taxon>Embryophyta</taxon>
        <taxon>Tracheophyta</taxon>
        <taxon>Spermatophyta</taxon>
        <taxon>Magnoliopsida</taxon>
        <taxon>eudicotyledons</taxon>
        <taxon>Gunneridae</taxon>
        <taxon>Pentapetalae</taxon>
        <taxon>rosids</taxon>
        <taxon>fabids</taxon>
        <taxon>Fabales</taxon>
        <taxon>Fabaceae</taxon>
        <taxon>Papilionoideae</taxon>
        <taxon>50 kb inversion clade</taxon>
        <taxon>NPAAA clade</taxon>
        <taxon>Hologalegina</taxon>
        <taxon>IRL clade</taxon>
        <taxon>Fabeae</taxon>
        <taxon>Vicia</taxon>
    </lineage>
</organism>
<evidence type="ECO:0000313" key="1">
    <source>
        <dbReference type="EMBL" id="CAI8588925.1"/>
    </source>
</evidence>
<gene>
    <name evidence="1" type="ORF">VFH_I370360</name>
</gene>
<keyword evidence="2" id="KW-1185">Reference proteome</keyword>
<protein>
    <submittedName>
        <fullName evidence="1">Uncharacterized protein</fullName>
    </submittedName>
</protein>